<gene>
    <name evidence="18" type="primary">Cni-rfp-1</name>
    <name evidence="18" type="synonym">Cnig_chr_III.g9951</name>
    <name evidence="18" type="ORF">B9Z55_009951</name>
</gene>
<evidence type="ECO:0000256" key="6">
    <source>
        <dbReference type="ARBA" id="ARBA00022723"/>
    </source>
</evidence>
<dbReference type="SMART" id="SM00184">
    <property type="entry name" value="RING"/>
    <property type="match status" value="1"/>
</dbReference>
<comment type="caution">
    <text evidence="18">The sequence shown here is derived from an EMBL/GenBank/DDBJ whole genome shotgun (WGS) entry which is preliminary data.</text>
</comment>
<name>A0A2G5UUN9_9PELO</name>
<feature type="coiled-coil region" evidence="15">
    <location>
        <begin position="185"/>
        <end position="247"/>
    </location>
</feature>
<comment type="subcellular location">
    <subcellularLocation>
        <location evidence="2 14">Nucleus</location>
    </subcellularLocation>
</comment>
<keyword evidence="19" id="KW-1185">Reference proteome</keyword>
<feature type="region of interest" description="Disordered" evidence="16">
    <location>
        <begin position="1"/>
        <end position="25"/>
    </location>
</feature>
<evidence type="ECO:0000313" key="19">
    <source>
        <dbReference type="Proteomes" id="UP000230233"/>
    </source>
</evidence>
<evidence type="ECO:0000259" key="17">
    <source>
        <dbReference type="PROSITE" id="PS50089"/>
    </source>
</evidence>
<evidence type="ECO:0000256" key="7">
    <source>
        <dbReference type="ARBA" id="ARBA00022771"/>
    </source>
</evidence>
<dbReference type="PROSITE" id="PS00518">
    <property type="entry name" value="ZF_RING_1"/>
    <property type="match status" value="1"/>
</dbReference>
<dbReference type="Pfam" id="PF26052">
    <property type="entry name" value="BRE1B"/>
    <property type="match status" value="1"/>
</dbReference>
<feature type="coiled-coil region" evidence="15">
    <location>
        <begin position="462"/>
        <end position="489"/>
    </location>
</feature>
<evidence type="ECO:0000256" key="13">
    <source>
        <dbReference type="PROSITE-ProRule" id="PRU00175"/>
    </source>
</evidence>
<dbReference type="InterPro" id="IPR013083">
    <property type="entry name" value="Znf_RING/FYVE/PHD"/>
</dbReference>
<dbReference type="Proteomes" id="UP000230233">
    <property type="component" value="Chromosome III"/>
</dbReference>
<keyword evidence="12 14" id="KW-0539">Nucleus</keyword>
<evidence type="ECO:0000313" key="18">
    <source>
        <dbReference type="EMBL" id="PIC43071.1"/>
    </source>
</evidence>
<dbReference type="GO" id="GO:0005634">
    <property type="term" value="C:nucleus"/>
    <property type="evidence" value="ECO:0007669"/>
    <property type="project" value="UniProtKB-SubCell"/>
</dbReference>
<keyword evidence="6 14" id="KW-0479">Metal-binding</keyword>
<feature type="region of interest" description="Disordered" evidence="16">
    <location>
        <begin position="270"/>
        <end position="304"/>
    </location>
</feature>
<sequence length="830" mass="96825">MMKRNNEGIGGEGVANSPPDDTQQKRRRIQFEAVKMPAVNSVTELRSRTVAIQAAKLRQTVLIKNKRISDLERENERAKRRQLTDESNFLKVYNLFSELERFIWAQTKDEFGEVKMTPSAPAGTDVQGMTSEQYHSFVDTAKGNLRIAFNSYAKARHDRTTETANFIARLKTLIADPKLNINEIHKELAAKTANLLAQIDKLQAEAHRVQSENHNLERKRRHMVDKNTLLESRIQEMEKLLEEAHFETEKQMRLACKYEARLILEHEAASGNATASSSGTLNQSEKKMGSPGSPPSESTSREIEALRADRDEQAAIAARRLQELEDTNRKLQSMAQDISKLKMELQTQSSVPSDVITNSEEYRNLKKYYSLAIKEHERICKDLEDVTVERDQLRSVKENREKMMTEEHQKTIKEIQHQSEIHNTFYRVSHDSEVLRAEFETVKEEYNKTVKQSEWDEMKATVNTLRSLNKTMKSQMQRMKDREKASQKEHSAVKTELKTLKDQVEKSVLVPLEDSGNTSTEDPNKIRAEYESLKREIRRIGAMDKQEKQRQLDREIQRHIADKVTELETLRKTNEALTNDEQTLSDELENICLTIEEEQERNAQLFMEKRDQEDRNLKMMNERMIQNQVQSRMREKLDCLESKAQTDAQIAKMHEFEKKASDEVLNKLTENLQFKTSEVTRLSNMMEVHRKQTQELGFARDENQVKVDRCEAQLKQYQELYGSKSREVEEAKFKRQRAEEELELVRVKYERAKRNDSAQTGDQVLQEANRQMKETLTCPSCKTRPKDCIMLKCYHLFCETCIKTMYDTRQRKCPKCNSNFGANDFHRIFI</sequence>
<dbReference type="GO" id="GO:0033503">
    <property type="term" value="C:HULC complex"/>
    <property type="evidence" value="ECO:0007669"/>
    <property type="project" value="TreeGrafter"/>
</dbReference>
<feature type="domain" description="RING-type" evidence="17">
    <location>
        <begin position="778"/>
        <end position="817"/>
    </location>
</feature>
<dbReference type="EMBL" id="PDUG01000003">
    <property type="protein sequence ID" value="PIC43071.1"/>
    <property type="molecule type" value="Genomic_DNA"/>
</dbReference>
<dbReference type="InterPro" id="IPR017907">
    <property type="entry name" value="Znf_RING_CS"/>
</dbReference>
<feature type="coiled-coil region" evidence="15">
    <location>
        <begin position="560"/>
        <end position="615"/>
    </location>
</feature>
<evidence type="ECO:0000256" key="12">
    <source>
        <dbReference type="ARBA" id="ARBA00023242"/>
    </source>
</evidence>
<dbReference type="InterPro" id="IPR018957">
    <property type="entry name" value="Znf_C3HC4_RING-type"/>
</dbReference>
<dbReference type="STRING" id="1611254.A0A2G5UUN9"/>
<dbReference type="PROSITE" id="PS50089">
    <property type="entry name" value="ZF_RING_2"/>
    <property type="match status" value="1"/>
</dbReference>
<dbReference type="InterPro" id="IPR013956">
    <property type="entry name" value="E3_ubiquit_lig_Bre1"/>
</dbReference>
<feature type="coiled-coil region" evidence="15">
    <location>
        <begin position="665"/>
        <end position="755"/>
    </location>
</feature>
<evidence type="ECO:0000256" key="5">
    <source>
        <dbReference type="ARBA" id="ARBA00022679"/>
    </source>
</evidence>
<keyword evidence="9 14" id="KW-0862">Zinc</keyword>
<keyword evidence="11 14" id="KW-0175">Coiled coil</keyword>
<dbReference type="InterPro" id="IPR001841">
    <property type="entry name" value="Znf_RING"/>
</dbReference>
<dbReference type="PANTHER" id="PTHR23163:SF0">
    <property type="entry name" value="E3 UBIQUITIN-PROTEIN LIGASE BRE1"/>
    <property type="match status" value="1"/>
</dbReference>
<organism evidence="18 19">
    <name type="scientific">Caenorhabditis nigoni</name>
    <dbReference type="NCBI Taxonomy" id="1611254"/>
    <lineage>
        <taxon>Eukaryota</taxon>
        <taxon>Metazoa</taxon>
        <taxon>Ecdysozoa</taxon>
        <taxon>Nematoda</taxon>
        <taxon>Chromadorea</taxon>
        <taxon>Rhabditida</taxon>
        <taxon>Rhabditina</taxon>
        <taxon>Rhabditomorpha</taxon>
        <taxon>Rhabditoidea</taxon>
        <taxon>Rhabditidae</taxon>
        <taxon>Peloderinae</taxon>
        <taxon>Caenorhabditis</taxon>
    </lineage>
</organism>
<evidence type="ECO:0000256" key="2">
    <source>
        <dbReference type="ARBA" id="ARBA00004123"/>
    </source>
</evidence>
<reference evidence="19" key="1">
    <citation type="submission" date="2017-10" db="EMBL/GenBank/DDBJ databases">
        <title>Rapid genome shrinkage in a self-fertile nematode reveals novel sperm competition proteins.</title>
        <authorList>
            <person name="Yin D."/>
            <person name="Schwarz E.M."/>
            <person name="Thomas C.G."/>
            <person name="Felde R.L."/>
            <person name="Korf I.F."/>
            <person name="Cutter A.D."/>
            <person name="Schartner C.M."/>
            <person name="Ralston E.J."/>
            <person name="Meyer B.J."/>
            <person name="Haag E.S."/>
        </authorList>
    </citation>
    <scope>NUCLEOTIDE SEQUENCE [LARGE SCALE GENOMIC DNA]</scope>
    <source>
        <strain evidence="19">JU1422</strain>
    </source>
</reference>
<dbReference type="PANTHER" id="PTHR23163">
    <property type="entry name" value="RING FINGER PROTEIN-RELATED"/>
    <property type="match status" value="1"/>
</dbReference>
<feature type="coiled-coil region" evidence="15">
    <location>
        <begin position="54"/>
        <end position="88"/>
    </location>
</feature>
<dbReference type="AlphaFoldDB" id="A0A2G5UUN9"/>
<feature type="compositionally biased region" description="Low complexity" evidence="16">
    <location>
        <begin position="270"/>
        <end position="280"/>
    </location>
</feature>
<feature type="coiled-coil region" evidence="15">
    <location>
        <begin position="314"/>
        <end position="344"/>
    </location>
</feature>
<dbReference type="GO" id="GO:0006325">
    <property type="term" value="P:chromatin organization"/>
    <property type="evidence" value="ECO:0007669"/>
    <property type="project" value="UniProtKB-KW"/>
</dbReference>
<evidence type="ECO:0000256" key="14">
    <source>
        <dbReference type="RuleBase" id="RU365038"/>
    </source>
</evidence>
<dbReference type="OrthoDB" id="10266039at2759"/>
<dbReference type="SUPFAM" id="SSF57850">
    <property type="entry name" value="RING/U-box"/>
    <property type="match status" value="1"/>
</dbReference>
<keyword evidence="10 14" id="KW-0156">Chromatin regulator</keyword>
<dbReference type="Gene3D" id="3.30.40.10">
    <property type="entry name" value="Zinc/RING finger domain, C3HC4 (zinc finger)"/>
    <property type="match status" value="1"/>
</dbReference>
<proteinExistence type="inferred from homology"/>
<accession>A0A2G5UUN9</accession>
<evidence type="ECO:0000256" key="11">
    <source>
        <dbReference type="ARBA" id="ARBA00023054"/>
    </source>
</evidence>
<dbReference type="Pfam" id="PF00097">
    <property type="entry name" value="zf-C3HC4"/>
    <property type="match status" value="1"/>
</dbReference>
<comment type="pathway">
    <text evidence="3 14">Protein modification; protein ubiquitination.</text>
</comment>
<evidence type="ECO:0000256" key="9">
    <source>
        <dbReference type="ARBA" id="ARBA00022833"/>
    </source>
</evidence>
<dbReference type="GO" id="GO:0061630">
    <property type="term" value="F:ubiquitin protein ligase activity"/>
    <property type="evidence" value="ECO:0007669"/>
    <property type="project" value="UniProtKB-EC"/>
</dbReference>
<comment type="similarity">
    <text evidence="4 14">Belongs to the BRE1 family.</text>
</comment>
<keyword evidence="5 14" id="KW-0808">Transferase</keyword>
<evidence type="ECO:0000256" key="10">
    <source>
        <dbReference type="ARBA" id="ARBA00022853"/>
    </source>
</evidence>
<dbReference type="EC" id="2.3.2.27" evidence="14"/>
<keyword evidence="8 14" id="KW-0833">Ubl conjugation pathway</keyword>
<evidence type="ECO:0000256" key="15">
    <source>
        <dbReference type="SAM" id="Coils"/>
    </source>
</evidence>
<evidence type="ECO:0000256" key="3">
    <source>
        <dbReference type="ARBA" id="ARBA00004906"/>
    </source>
</evidence>
<evidence type="ECO:0000256" key="8">
    <source>
        <dbReference type="ARBA" id="ARBA00022786"/>
    </source>
</evidence>
<feature type="compositionally biased region" description="Low complexity" evidence="16">
    <location>
        <begin position="289"/>
        <end position="298"/>
    </location>
</feature>
<dbReference type="UniPathway" id="UPA00143"/>
<evidence type="ECO:0000256" key="16">
    <source>
        <dbReference type="SAM" id="MobiDB-lite"/>
    </source>
</evidence>
<dbReference type="GO" id="GO:0016567">
    <property type="term" value="P:protein ubiquitination"/>
    <property type="evidence" value="ECO:0007669"/>
    <property type="project" value="UniProtKB-UniRule"/>
</dbReference>
<evidence type="ECO:0000256" key="4">
    <source>
        <dbReference type="ARBA" id="ARBA00005555"/>
    </source>
</evidence>
<protein>
    <recommendedName>
        <fullName evidence="14">E3 ubiquitin protein ligase</fullName>
        <ecNumber evidence="14">2.3.2.27</ecNumber>
    </recommendedName>
</protein>
<dbReference type="InterPro" id="IPR058642">
    <property type="entry name" value="BRE1A/B-like_dom"/>
</dbReference>
<dbReference type="GO" id="GO:0008270">
    <property type="term" value="F:zinc ion binding"/>
    <property type="evidence" value="ECO:0007669"/>
    <property type="project" value="UniProtKB-KW"/>
</dbReference>
<keyword evidence="7 13" id="KW-0863">Zinc-finger</keyword>
<evidence type="ECO:0000256" key="1">
    <source>
        <dbReference type="ARBA" id="ARBA00000900"/>
    </source>
</evidence>
<comment type="catalytic activity">
    <reaction evidence="1 14">
        <text>S-ubiquitinyl-[E2 ubiquitin-conjugating enzyme]-L-cysteine + [acceptor protein]-L-lysine = [E2 ubiquitin-conjugating enzyme]-L-cysteine + N(6)-ubiquitinyl-[acceptor protein]-L-lysine.</text>
        <dbReference type="EC" id="2.3.2.27"/>
    </reaction>
</comment>